<keyword evidence="1" id="KW-0812">Transmembrane</keyword>
<accession>A0A9D1G419</accession>
<feature type="domain" description="PPM-type phosphatase" evidence="2">
    <location>
        <begin position="83"/>
        <end position="324"/>
    </location>
</feature>
<proteinExistence type="predicted"/>
<keyword evidence="1" id="KW-0472">Membrane</keyword>
<evidence type="ECO:0000256" key="1">
    <source>
        <dbReference type="SAM" id="Phobius"/>
    </source>
</evidence>
<dbReference type="EMBL" id="DVJS01000053">
    <property type="protein sequence ID" value="HIS96801.1"/>
    <property type="molecule type" value="Genomic_DNA"/>
</dbReference>
<dbReference type="InterPro" id="IPR036457">
    <property type="entry name" value="PPM-type-like_dom_sf"/>
</dbReference>
<organism evidence="3 4">
    <name type="scientific">Candidatus Scatomorpha pullistercoris</name>
    <dbReference type="NCBI Taxonomy" id="2840929"/>
    <lineage>
        <taxon>Bacteria</taxon>
        <taxon>Bacillati</taxon>
        <taxon>Bacillota</taxon>
        <taxon>Clostridia</taxon>
        <taxon>Eubacteriales</taxon>
        <taxon>Candidatus Scatomorpha</taxon>
    </lineage>
</organism>
<dbReference type="SMART" id="SM00331">
    <property type="entry name" value="PP2C_SIG"/>
    <property type="match status" value="1"/>
</dbReference>
<reference evidence="3" key="2">
    <citation type="journal article" date="2021" name="PeerJ">
        <title>Extensive microbial diversity within the chicken gut microbiome revealed by metagenomics and culture.</title>
        <authorList>
            <person name="Gilroy R."/>
            <person name="Ravi A."/>
            <person name="Getino M."/>
            <person name="Pursley I."/>
            <person name="Horton D.L."/>
            <person name="Alikhan N.F."/>
            <person name="Baker D."/>
            <person name="Gharbi K."/>
            <person name="Hall N."/>
            <person name="Watson M."/>
            <person name="Adriaenssens E.M."/>
            <person name="Foster-Nyarko E."/>
            <person name="Jarju S."/>
            <person name="Secka A."/>
            <person name="Antonio M."/>
            <person name="Oren A."/>
            <person name="Chaudhuri R.R."/>
            <person name="La Ragione R."/>
            <person name="Hildebrand F."/>
            <person name="Pallen M.J."/>
        </authorList>
    </citation>
    <scope>NUCLEOTIDE SEQUENCE</scope>
    <source>
        <strain evidence="3">ChiHecec3B27-6122</strain>
    </source>
</reference>
<feature type="transmembrane region" description="Helical" evidence="1">
    <location>
        <begin position="31"/>
        <end position="53"/>
    </location>
</feature>
<dbReference type="CDD" id="cd00143">
    <property type="entry name" value="PP2Cc"/>
    <property type="match status" value="1"/>
</dbReference>
<dbReference type="InterPro" id="IPR001932">
    <property type="entry name" value="PPM-type_phosphatase-like_dom"/>
</dbReference>
<gene>
    <name evidence="3" type="ORF">IAD42_02380</name>
</gene>
<dbReference type="PROSITE" id="PS51746">
    <property type="entry name" value="PPM_2"/>
    <property type="match status" value="1"/>
</dbReference>
<dbReference type="AlphaFoldDB" id="A0A9D1G419"/>
<dbReference type="SMART" id="SM00332">
    <property type="entry name" value="PP2Cc"/>
    <property type="match status" value="1"/>
</dbReference>
<dbReference type="SUPFAM" id="SSF81606">
    <property type="entry name" value="PP2C-like"/>
    <property type="match status" value="1"/>
</dbReference>
<dbReference type="Pfam" id="PF13672">
    <property type="entry name" value="PP2C_2"/>
    <property type="match status" value="1"/>
</dbReference>
<sequence length="331" mass="34932">MLERCLLLTADALTVTPTAAPSTGGGATEMLPWIIAGVSLAAVLALAAALAVVSRRLRRRRSCSAVRPVTEQLPTAAEATVLKVGKLHEQGMREDQQDCFAVSPEELEKEHGLLAVVADGMGGLTDGAKVSRTAVSAMLDGFCSVGGEPQLVLLELLRRANDAVNGMLEADGGKKGGSTLVAALARGGRLSWLTVGDSRISMLRDGELYQLNREHVYRNELLVDAANGLESFESALTNPRASGLTSYLGMGRLRYVDMPARAVNIRPGDRFVLMSDGVYNALGDGELRSALAAPAQDAADEIGRRIAEKGYKGQDNYTAVIIEAAAVGERG</sequence>
<keyword evidence="1" id="KW-1133">Transmembrane helix</keyword>
<reference evidence="3" key="1">
    <citation type="submission" date="2020-10" db="EMBL/GenBank/DDBJ databases">
        <authorList>
            <person name="Gilroy R."/>
        </authorList>
    </citation>
    <scope>NUCLEOTIDE SEQUENCE</scope>
    <source>
        <strain evidence="3">ChiHecec3B27-6122</strain>
    </source>
</reference>
<protein>
    <submittedName>
        <fullName evidence="3">Serine/threonine-protein phosphatase</fullName>
    </submittedName>
</protein>
<name>A0A9D1G419_9FIRM</name>
<dbReference type="Proteomes" id="UP000886876">
    <property type="component" value="Unassembled WGS sequence"/>
</dbReference>
<evidence type="ECO:0000313" key="3">
    <source>
        <dbReference type="EMBL" id="HIS96801.1"/>
    </source>
</evidence>
<comment type="caution">
    <text evidence="3">The sequence shown here is derived from an EMBL/GenBank/DDBJ whole genome shotgun (WGS) entry which is preliminary data.</text>
</comment>
<dbReference type="Gene3D" id="3.60.40.10">
    <property type="entry name" value="PPM-type phosphatase domain"/>
    <property type="match status" value="1"/>
</dbReference>
<evidence type="ECO:0000313" key="4">
    <source>
        <dbReference type="Proteomes" id="UP000886876"/>
    </source>
</evidence>
<evidence type="ECO:0000259" key="2">
    <source>
        <dbReference type="PROSITE" id="PS51746"/>
    </source>
</evidence>